<dbReference type="FunCoup" id="Q54LZ4">
    <property type="interactions" value="161"/>
</dbReference>
<dbReference type="HOGENOM" id="CLU_1386426_0_0_1"/>
<reference evidence="2 3" key="1">
    <citation type="journal article" date="2005" name="Nature">
        <title>The genome of the social amoeba Dictyostelium discoideum.</title>
        <authorList>
            <consortium name="The Dictyostelium discoideum Sequencing Consortium"/>
            <person name="Eichinger L."/>
            <person name="Pachebat J.A."/>
            <person name="Glockner G."/>
            <person name="Rajandream M.A."/>
            <person name="Sucgang R."/>
            <person name="Berriman M."/>
            <person name="Song J."/>
            <person name="Olsen R."/>
            <person name="Szafranski K."/>
            <person name="Xu Q."/>
            <person name="Tunggal B."/>
            <person name="Kummerfeld S."/>
            <person name="Madera M."/>
            <person name="Konfortov B.A."/>
            <person name="Rivero F."/>
            <person name="Bankier A.T."/>
            <person name="Lehmann R."/>
            <person name="Hamlin N."/>
            <person name="Davies R."/>
            <person name="Gaudet P."/>
            <person name="Fey P."/>
            <person name="Pilcher K."/>
            <person name="Chen G."/>
            <person name="Saunders D."/>
            <person name="Sodergren E."/>
            <person name="Davis P."/>
            <person name="Kerhornou A."/>
            <person name="Nie X."/>
            <person name="Hall N."/>
            <person name="Anjard C."/>
            <person name="Hemphill L."/>
            <person name="Bason N."/>
            <person name="Farbrother P."/>
            <person name="Desany B."/>
            <person name="Just E."/>
            <person name="Morio T."/>
            <person name="Rost R."/>
            <person name="Churcher C."/>
            <person name="Cooper J."/>
            <person name="Haydock S."/>
            <person name="van Driessche N."/>
            <person name="Cronin A."/>
            <person name="Goodhead I."/>
            <person name="Muzny D."/>
            <person name="Mourier T."/>
            <person name="Pain A."/>
            <person name="Lu M."/>
            <person name="Harper D."/>
            <person name="Lindsay R."/>
            <person name="Hauser H."/>
            <person name="James K."/>
            <person name="Quiles M."/>
            <person name="Madan Babu M."/>
            <person name="Saito T."/>
            <person name="Buchrieser C."/>
            <person name="Wardroper A."/>
            <person name="Felder M."/>
            <person name="Thangavelu M."/>
            <person name="Johnson D."/>
            <person name="Knights A."/>
            <person name="Loulseged H."/>
            <person name="Mungall K."/>
            <person name="Oliver K."/>
            <person name="Price C."/>
            <person name="Quail M.A."/>
            <person name="Urushihara H."/>
            <person name="Hernandez J."/>
            <person name="Rabbinowitsch E."/>
            <person name="Steffen D."/>
            <person name="Sanders M."/>
            <person name="Ma J."/>
            <person name="Kohara Y."/>
            <person name="Sharp S."/>
            <person name="Simmonds M."/>
            <person name="Spiegler S."/>
            <person name="Tivey A."/>
            <person name="Sugano S."/>
            <person name="White B."/>
            <person name="Walker D."/>
            <person name="Woodward J."/>
            <person name="Winckler T."/>
            <person name="Tanaka Y."/>
            <person name="Shaulsky G."/>
            <person name="Schleicher M."/>
            <person name="Weinstock G."/>
            <person name="Rosenthal A."/>
            <person name="Cox E.C."/>
            <person name="Chisholm R.L."/>
            <person name="Gibbs R."/>
            <person name="Loomis W.F."/>
            <person name="Platzer M."/>
            <person name="Kay R.R."/>
            <person name="Williams J."/>
            <person name="Dear P.H."/>
            <person name="Noegel A.A."/>
            <person name="Barrell B."/>
            <person name="Kuspa A."/>
        </authorList>
    </citation>
    <scope>NUCLEOTIDE SEQUENCE [LARGE SCALE GENOMIC DNA]</scope>
    <source>
        <strain evidence="2 3">AX4</strain>
    </source>
</reference>
<dbReference type="RefSeq" id="XP_637837.1">
    <property type="nucleotide sequence ID" value="XM_632745.1"/>
</dbReference>
<dbReference type="EMBL" id="AAFI02000085">
    <property type="protein sequence ID" value="EAL64321.1"/>
    <property type="molecule type" value="Genomic_DNA"/>
</dbReference>
<dbReference type="dictyBase" id="DDB_G0286291">
    <property type="gene designation" value="badB"/>
</dbReference>
<keyword evidence="3" id="KW-1185">Reference proteome</keyword>
<dbReference type="GO" id="GO:0042742">
    <property type="term" value="P:defense response to bacterium"/>
    <property type="evidence" value="ECO:0007005"/>
    <property type="project" value="dictyBase"/>
</dbReference>
<dbReference type="PANTHER" id="PTHR33714">
    <property type="entry name" value="COUNTING FACTOR-ASSOCIATED PROTEIN A-RELATED"/>
    <property type="match status" value="1"/>
</dbReference>
<dbReference type="AlphaFoldDB" id="Q54LZ4"/>
<name>Q54LZ4_DICDI</name>
<dbReference type="KEGG" id="ddi:DDB_G0286291"/>
<organism evidence="2 3">
    <name type="scientific">Dictyostelium discoideum</name>
    <name type="common">Social amoeba</name>
    <dbReference type="NCBI Taxonomy" id="44689"/>
    <lineage>
        <taxon>Eukaryota</taxon>
        <taxon>Amoebozoa</taxon>
        <taxon>Evosea</taxon>
        <taxon>Eumycetozoa</taxon>
        <taxon>Dictyostelia</taxon>
        <taxon>Dictyosteliales</taxon>
        <taxon>Dictyosteliaceae</taxon>
        <taxon>Dictyostelium</taxon>
    </lineage>
</organism>
<dbReference type="Proteomes" id="UP000002195">
    <property type="component" value="Unassembled WGS sequence"/>
</dbReference>
<dbReference type="InterPro" id="IPR021837">
    <property type="entry name" value="CfaA/B/C"/>
</dbReference>
<dbReference type="VEuPathDB" id="AmoebaDB:DDB_G0286291"/>
<evidence type="ECO:0000313" key="2">
    <source>
        <dbReference type="EMBL" id="EAL64321.1"/>
    </source>
</evidence>
<accession>Q54LZ4</accession>
<keyword evidence="1" id="KW-0732">Signal</keyword>
<protein>
    <submittedName>
        <fullName evidence="2">Uncharacterized protein</fullName>
    </submittedName>
</protein>
<comment type="caution">
    <text evidence="2">The sequence shown here is derived from an EMBL/GenBank/DDBJ whole genome shotgun (WGS) entry which is preliminary data.</text>
</comment>
<feature type="signal peptide" evidence="1">
    <location>
        <begin position="1"/>
        <end position="19"/>
    </location>
</feature>
<proteinExistence type="predicted"/>
<gene>
    <name evidence="2" type="ORF">DDB_G0286291</name>
</gene>
<evidence type="ECO:0000313" key="3">
    <source>
        <dbReference type="Proteomes" id="UP000002195"/>
    </source>
</evidence>
<dbReference type="PANTHER" id="PTHR33714:SF1">
    <property type="entry name" value="TRANSMEMBRANE PROTEIN"/>
    <property type="match status" value="1"/>
</dbReference>
<evidence type="ECO:0000256" key="1">
    <source>
        <dbReference type="SAM" id="SignalP"/>
    </source>
</evidence>
<dbReference type="InParanoid" id="Q54LZ4"/>
<dbReference type="GeneID" id="8625551"/>
<sequence length="215" mass="24292">MRLIISFVILLVSIVCILSIELRNDSSYTSSDASSTTYNWLKTEMYTNSNTCEGDLLSAAYLKTGICGFEGISRVVCLEDGSIENIIYSKQGCTGDIKERIRVEQNNCTNSEKYICTESIEIPSNTYQVWYTHSTCENDNWKEDVWQMEYILLNTCLFSNAGSNMLQCNSTLAYENIYNSTNTCNSSNQTGYKFITLPECSKKSPVFSICDNGQY</sequence>
<dbReference type="PaxDb" id="44689-DDB0186909"/>
<dbReference type="PhylomeDB" id="Q54LZ4"/>
<dbReference type="Pfam" id="PF11912">
    <property type="entry name" value="CfaA_B_C"/>
    <property type="match status" value="1"/>
</dbReference>
<feature type="chain" id="PRO_5004250033" evidence="1">
    <location>
        <begin position="20"/>
        <end position="215"/>
    </location>
</feature>